<comment type="caution">
    <text evidence="2">The sequence shown here is derived from an EMBL/GenBank/DDBJ whole genome shotgun (WGS) entry which is preliminary data.</text>
</comment>
<organism evidence="2 3">
    <name type="scientific">Nocardioides bigeumensis</name>
    <dbReference type="NCBI Taxonomy" id="433657"/>
    <lineage>
        <taxon>Bacteria</taxon>
        <taxon>Bacillati</taxon>
        <taxon>Actinomycetota</taxon>
        <taxon>Actinomycetes</taxon>
        <taxon>Propionibacteriales</taxon>
        <taxon>Nocardioidaceae</taxon>
        <taxon>Nocardioides</taxon>
    </lineage>
</organism>
<dbReference type="Proteomes" id="UP001500575">
    <property type="component" value="Unassembled WGS sequence"/>
</dbReference>
<dbReference type="EMBL" id="BAAAQQ010000001">
    <property type="protein sequence ID" value="GAA2113419.1"/>
    <property type="molecule type" value="Genomic_DNA"/>
</dbReference>
<dbReference type="RefSeq" id="WP_344301528.1">
    <property type="nucleotide sequence ID" value="NZ_BAAAQQ010000001.1"/>
</dbReference>
<proteinExistence type="predicted"/>
<reference evidence="3" key="1">
    <citation type="journal article" date="2019" name="Int. J. Syst. Evol. Microbiol.">
        <title>The Global Catalogue of Microorganisms (GCM) 10K type strain sequencing project: providing services to taxonomists for standard genome sequencing and annotation.</title>
        <authorList>
            <consortium name="The Broad Institute Genomics Platform"/>
            <consortium name="The Broad Institute Genome Sequencing Center for Infectious Disease"/>
            <person name="Wu L."/>
            <person name="Ma J."/>
        </authorList>
    </citation>
    <scope>NUCLEOTIDE SEQUENCE [LARGE SCALE GENOMIC DNA]</scope>
    <source>
        <strain evidence="3">JCM 16021</strain>
    </source>
</reference>
<keyword evidence="1" id="KW-0812">Transmembrane</keyword>
<name>A0ABP5J920_9ACTN</name>
<keyword evidence="3" id="KW-1185">Reference proteome</keyword>
<evidence type="ECO:0000313" key="3">
    <source>
        <dbReference type="Proteomes" id="UP001500575"/>
    </source>
</evidence>
<sequence length="146" mass="15475">MIETASWARRTLALFVDWIASTLAVIAVLGPGGWLDDRYAGTYTMGVFLLESSLLTALAGGSFGKLATGLRVAAYAGDKSGGRIWPRPPDLLRCVLRQLLICLVIPPLVFRPDGRGLHDLAAGSATVPRAVFDGVRGSADRSPGPR</sequence>
<feature type="transmembrane region" description="Helical" evidence="1">
    <location>
        <begin position="40"/>
        <end position="61"/>
    </location>
</feature>
<keyword evidence="1" id="KW-0472">Membrane</keyword>
<evidence type="ECO:0000313" key="2">
    <source>
        <dbReference type="EMBL" id="GAA2113419.1"/>
    </source>
</evidence>
<accession>A0ABP5J920</accession>
<evidence type="ECO:0000256" key="1">
    <source>
        <dbReference type="SAM" id="Phobius"/>
    </source>
</evidence>
<gene>
    <name evidence="2" type="ORF">GCM10009843_01060</name>
</gene>
<protein>
    <submittedName>
        <fullName evidence="2">RDD family protein</fullName>
    </submittedName>
</protein>
<feature type="transmembrane region" description="Helical" evidence="1">
    <location>
        <begin position="12"/>
        <end position="34"/>
    </location>
</feature>
<keyword evidence="1" id="KW-1133">Transmembrane helix</keyword>